<dbReference type="Proteomes" id="UP000886893">
    <property type="component" value="Unassembled WGS sequence"/>
</dbReference>
<comment type="caution">
    <text evidence="6">The sequence shown here is derived from an EMBL/GenBank/DDBJ whole genome shotgun (WGS) entry which is preliminary data.</text>
</comment>
<dbReference type="AlphaFoldDB" id="A0A9D1KAK3"/>
<evidence type="ECO:0000313" key="7">
    <source>
        <dbReference type="Proteomes" id="UP000886893"/>
    </source>
</evidence>
<accession>A0A9D1KAK3</accession>
<evidence type="ECO:0000259" key="5">
    <source>
        <dbReference type="Pfam" id="PF00155"/>
    </source>
</evidence>
<dbReference type="Gene3D" id="3.90.1150.10">
    <property type="entry name" value="Aspartate Aminotransferase, domain 1"/>
    <property type="match status" value="1"/>
</dbReference>
<feature type="domain" description="Aminotransferase class I/classII large" evidence="5">
    <location>
        <begin position="42"/>
        <end position="364"/>
    </location>
</feature>
<gene>
    <name evidence="6" type="ORF">IAD04_02855</name>
</gene>
<dbReference type="InterPro" id="IPR015424">
    <property type="entry name" value="PyrdxlP-dep_Trfase"/>
</dbReference>
<dbReference type="InterPro" id="IPR015421">
    <property type="entry name" value="PyrdxlP-dep_Trfase_major"/>
</dbReference>
<evidence type="ECO:0000256" key="3">
    <source>
        <dbReference type="ARBA" id="ARBA00022679"/>
    </source>
</evidence>
<comment type="similarity">
    <text evidence="4">Belongs to the class-I pyridoxal-phosphate-dependent aminotransferase family.</text>
</comment>
<dbReference type="SUPFAM" id="SSF53383">
    <property type="entry name" value="PLP-dependent transferases"/>
    <property type="match status" value="1"/>
</dbReference>
<name>A0A9D1KAK3_9FIRM</name>
<evidence type="ECO:0000256" key="4">
    <source>
        <dbReference type="RuleBase" id="RU000481"/>
    </source>
</evidence>
<organism evidence="6 7">
    <name type="scientific">Candidatus Caccosoma faecigallinarum</name>
    <dbReference type="NCBI Taxonomy" id="2840720"/>
    <lineage>
        <taxon>Bacteria</taxon>
        <taxon>Bacillati</taxon>
        <taxon>Bacillota</taxon>
        <taxon>Bacillota incertae sedis</taxon>
        <taxon>Candidatus Caccosoma</taxon>
    </lineage>
</organism>
<evidence type="ECO:0000313" key="6">
    <source>
        <dbReference type="EMBL" id="HIT17305.1"/>
    </source>
</evidence>
<proteinExistence type="inferred from homology"/>
<dbReference type="GO" id="GO:0030170">
    <property type="term" value="F:pyridoxal phosphate binding"/>
    <property type="evidence" value="ECO:0007669"/>
    <property type="project" value="InterPro"/>
</dbReference>
<dbReference type="InterPro" id="IPR015422">
    <property type="entry name" value="PyrdxlP-dep_Trfase_small"/>
</dbReference>
<dbReference type="EC" id="2.6.1.-" evidence="4"/>
<dbReference type="PANTHER" id="PTHR42832">
    <property type="entry name" value="AMINO ACID AMINOTRANSFERASE"/>
    <property type="match status" value="1"/>
</dbReference>
<dbReference type="InterPro" id="IPR004839">
    <property type="entry name" value="Aminotransferase_I/II_large"/>
</dbReference>
<dbReference type="GO" id="GO:0008483">
    <property type="term" value="F:transaminase activity"/>
    <property type="evidence" value="ECO:0007669"/>
    <property type="project" value="UniProtKB-KW"/>
</dbReference>
<dbReference type="InterPro" id="IPR004838">
    <property type="entry name" value="NHTrfase_class1_PyrdxlP-BS"/>
</dbReference>
<dbReference type="EMBL" id="DVKI01000092">
    <property type="protein sequence ID" value="HIT17305.1"/>
    <property type="molecule type" value="Genomic_DNA"/>
</dbReference>
<evidence type="ECO:0000256" key="1">
    <source>
        <dbReference type="ARBA" id="ARBA00001933"/>
    </source>
</evidence>
<reference evidence="6" key="1">
    <citation type="submission" date="2020-10" db="EMBL/GenBank/DDBJ databases">
        <authorList>
            <person name="Gilroy R."/>
        </authorList>
    </citation>
    <scope>NUCLEOTIDE SEQUENCE</scope>
    <source>
        <strain evidence="6">14508</strain>
    </source>
</reference>
<keyword evidence="3 4" id="KW-0808">Transferase</keyword>
<reference evidence="6" key="2">
    <citation type="journal article" date="2021" name="PeerJ">
        <title>Extensive microbial diversity within the chicken gut microbiome revealed by metagenomics and culture.</title>
        <authorList>
            <person name="Gilroy R."/>
            <person name="Ravi A."/>
            <person name="Getino M."/>
            <person name="Pursley I."/>
            <person name="Horton D.L."/>
            <person name="Alikhan N.F."/>
            <person name="Baker D."/>
            <person name="Gharbi K."/>
            <person name="Hall N."/>
            <person name="Watson M."/>
            <person name="Adriaenssens E.M."/>
            <person name="Foster-Nyarko E."/>
            <person name="Jarju S."/>
            <person name="Secka A."/>
            <person name="Antonio M."/>
            <person name="Oren A."/>
            <person name="Chaudhuri R.R."/>
            <person name="La Ragione R."/>
            <person name="Hildebrand F."/>
            <person name="Pallen M.J."/>
        </authorList>
    </citation>
    <scope>NUCLEOTIDE SEQUENCE</scope>
    <source>
        <strain evidence="6">14508</strain>
    </source>
</reference>
<comment type="cofactor">
    <cofactor evidence="1 4">
        <name>pyridoxal 5'-phosphate</name>
        <dbReference type="ChEBI" id="CHEBI:597326"/>
    </cofactor>
</comment>
<evidence type="ECO:0000256" key="2">
    <source>
        <dbReference type="ARBA" id="ARBA00022576"/>
    </source>
</evidence>
<protein>
    <recommendedName>
        <fullName evidence="4">Aminotransferase</fullName>
        <ecNumber evidence="4">2.6.1.-</ecNumber>
    </recommendedName>
</protein>
<sequence>MNDNELISTRLGGKDFFKTSYYKFEKFSQIKKQYLKQAPYPILDFGIGESDQMPPIAVLDELTKQAYIYENRVYADNGIEPFKAAAKKHLKEIYQIDCDKQHLAINHVIGAKSALCIIPFAFVSDEDVVICTTPGYQVLPTMAKWLKGKIYEVPLTKQNQYLPNLESIPVEIYQKTKIFLVNYPNSPTGAIATKEFYAQLLKKAKQYGFLIVNDCVYGPLTYHTEPLSIFSIPDSENYCIEVHSLSKAFNMTGFRIGFMVANEKLMHILKEVKDNMDSGQYIPIQYAAMKAFENESHTLPQLKEHYYRRLTQVAAILNKHHLYCKVPEATFYLYVQVPSTFKTAEDFALYLLYQAGIYTIPWDEAEPAVRFAMTYPIQTTEHDFLVELDRRLSHLSFFEKKE</sequence>
<dbReference type="Pfam" id="PF00155">
    <property type="entry name" value="Aminotran_1_2"/>
    <property type="match status" value="1"/>
</dbReference>
<dbReference type="PANTHER" id="PTHR42832:SF3">
    <property type="entry name" value="L-GLUTAMINE--4-(METHYLSULFANYL)-2-OXOBUTANOATE AMINOTRANSFERASE"/>
    <property type="match status" value="1"/>
</dbReference>
<keyword evidence="2 4" id="KW-0032">Aminotransferase</keyword>
<dbReference type="CDD" id="cd00609">
    <property type="entry name" value="AAT_like"/>
    <property type="match status" value="1"/>
</dbReference>
<dbReference type="Gene3D" id="3.40.640.10">
    <property type="entry name" value="Type I PLP-dependent aspartate aminotransferase-like (Major domain)"/>
    <property type="match status" value="1"/>
</dbReference>
<dbReference type="InterPro" id="IPR050881">
    <property type="entry name" value="LL-DAP_aminotransferase"/>
</dbReference>
<dbReference type="PROSITE" id="PS00105">
    <property type="entry name" value="AA_TRANSFER_CLASS_1"/>
    <property type="match status" value="1"/>
</dbReference>